<sequence length="114" mass="13195">MRAKPFSISLDPENLLTGTGMRVYLLATTNDLRWRLHRRHHHPSLPSHSKRCCTRSPSSLLQGVQDRGCTDQLRGCEVSLAGYRHQRFQPPQGHRRSCRHRSFSASELMLGYWI</sequence>
<reference evidence="1 2" key="1">
    <citation type="submission" date="2019-04" db="EMBL/GenBank/DDBJ databases">
        <title>An improved genome assembly and genetic linkage map for asparagus bean, Vigna unguiculata ssp. sesquipedialis.</title>
        <authorList>
            <person name="Xia Q."/>
            <person name="Zhang R."/>
            <person name="Dong Y."/>
        </authorList>
    </citation>
    <scope>NUCLEOTIDE SEQUENCE [LARGE SCALE GENOMIC DNA]</scope>
    <source>
        <tissue evidence="1">Leaf</tissue>
    </source>
</reference>
<dbReference type="AlphaFoldDB" id="A0A4D6MVN9"/>
<evidence type="ECO:0000313" key="2">
    <source>
        <dbReference type="Proteomes" id="UP000501690"/>
    </source>
</evidence>
<protein>
    <submittedName>
        <fullName evidence="1">Uncharacterized protein</fullName>
    </submittedName>
</protein>
<organism evidence="1 2">
    <name type="scientific">Vigna unguiculata</name>
    <name type="common">Cowpea</name>
    <dbReference type="NCBI Taxonomy" id="3917"/>
    <lineage>
        <taxon>Eukaryota</taxon>
        <taxon>Viridiplantae</taxon>
        <taxon>Streptophyta</taxon>
        <taxon>Embryophyta</taxon>
        <taxon>Tracheophyta</taxon>
        <taxon>Spermatophyta</taxon>
        <taxon>Magnoliopsida</taxon>
        <taxon>eudicotyledons</taxon>
        <taxon>Gunneridae</taxon>
        <taxon>Pentapetalae</taxon>
        <taxon>rosids</taxon>
        <taxon>fabids</taxon>
        <taxon>Fabales</taxon>
        <taxon>Fabaceae</taxon>
        <taxon>Papilionoideae</taxon>
        <taxon>50 kb inversion clade</taxon>
        <taxon>NPAAA clade</taxon>
        <taxon>indigoferoid/millettioid clade</taxon>
        <taxon>Phaseoleae</taxon>
        <taxon>Vigna</taxon>
    </lineage>
</organism>
<gene>
    <name evidence="1" type="ORF">DEO72_LG8g1997</name>
</gene>
<dbReference type="EMBL" id="CP039352">
    <property type="protein sequence ID" value="QCE03965.1"/>
    <property type="molecule type" value="Genomic_DNA"/>
</dbReference>
<keyword evidence="2" id="KW-1185">Reference proteome</keyword>
<evidence type="ECO:0000313" key="1">
    <source>
        <dbReference type="EMBL" id="QCE03965.1"/>
    </source>
</evidence>
<proteinExistence type="predicted"/>
<name>A0A4D6MVN9_VIGUN</name>
<dbReference type="Proteomes" id="UP000501690">
    <property type="component" value="Linkage Group LG8"/>
</dbReference>
<accession>A0A4D6MVN9</accession>